<reference evidence="2" key="1">
    <citation type="submission" date="2022-07" db="EMBL/GenBank/DDBJ databases">
        <title>Taxonomy of Novel Oxalotrophic and Methylotrophic Bacteria.</title>
        <authorList>
            <person name="Sahin N."/>
            <person name="Tani A."/>
        </authorList>
    </citation>
    <scope>NUCLEOTIDE SEQUENCE</scope>
    <source>
        <strain evidence="2">AM327</strain>
    </source>
</reference>
<evidence type="ECO:0000256" key="1">
    <source>
        <dbReference type="SAM" id="SignalP"/>
    </source>
</evidence>
<name>A0A9W6B6K8_9FLAO</name>
<proteinExistence type="predicted"/>
<organism evidence="2 3">
    <name type="scientific">Neptunitalea chrysea</name>
    <dbReference type="NCBI Taxonomy" id="1647581"/>
    <lineage>
        <taxon>Bacteria</taxon>
        <taxon>Pseudomonadati</taxon>
        <taxon>Bacteroidota</taxon>
        <taxon>Flavobacteriia</taxon>
        <taxon>Flavobacteriales</taxon>
        <taxon>Flavobacteriaceae</taxon>
        <taxon>Neptunitalea</taxon>
    </lineage>
</organism>
<protein>
    <submittedName>
        <fullName evidence="2">Uncharacterized protein</fullName>
    </submittedName>
</protein>
<comment type="caution">
    <text evidence="2">The sequence shown here is derived from an EMBL/GenBank/DDBJ whole genome shotgun (WGS) entry which is preliminary data.</text>
</comment>
<dbReference type="Proteomes" id="UP001143545">
    <property type="component" value="Unassembled WGS sequence"/>
</dbReference>
<evidence type="ECO:0000313" key="3">
    <source>
        <dbReference type="Proteomes" id="UP001143545"/>
    </source>
</evidence>
<dbReference type="AlphaFoldDB" id="A0A9W6B6K8"/>
<gene>
    <name evidence="2" type="ORF">NBRC110019_25120</name>
</gene>
<keyword evidence="3" id="KW-1185">Reference proteome</keyword>
<dbReference type="RefSeq" id="WP_281755451.1">
    <property type="nucleotide sequence ID" value="NZ_BRVP01000018.1"/>
</dbReference>
<keyword evidence="1" id="KW-0732">Signal</keyword>
<evidence type="ECO:0000313" key="2">
    <source>
        <dbReference type="EMBL" id="GLB53471.1"/>
    </source>
</evidence>
<accession>A0A9W6B6K8</accession>
<feature type="chain" id="PRO_5040938859" evidence="1">
    <location>
        <begin position="21"/>
        <end position="284"/>
    </location>
</feature>
<sequence>MRLTIILLTLFVTINVQSQANDFEGAAYNIGIGSVFSSIGAIINKKEDVTLGATIKKSLWQGAVGGYINFEAKRLLRKNIYNDQWYYYWAANTLNCIGSSITENAAYNRGMFEQLNWHIAFMRLEFKLKNNLKVHPKFMLVETGSFLYNASKFNFEAKQSLKTGHMIFSADYLGHNIYALHNAGNILVIKSQLTDERNYVHEIIHRYQRDNYIALNSYYTPSIKNWLKNYKWGRFLNNHTYLDFHNLIISAVSYSLSESNDEYYDNMFEHEAGYYSHTLYFYNN</sequence>
<dbReference type="EMBL" id="BRVP01000018">
    <property type="protein sequence ID" value="GLB53471.1"/>
    <property type="molecule type" value="Genomic_DNA"/>
</dbReference>
<feature type="signal peptide" evidence="1">
    <location>
        <begin position="1"/>
        <end position="20"/>
    </location>
</feature>